<keyword evidence="2" id="KW-1185">Reference proteome</keyword>
<dbReference type="AlphaFoldDB" id="D1BTJ0"/>
<dbReference type="NCBIfam" id="TIGR02243">
    <property type="entry name" value="putative baseplate assembly protein"/>
    <property type="match status" value="1"/>
</dbReference>
<sequence length="651" mass="69852">MPLEDAIPVLDDRDHDAILAEMRSQIARYTPEWKPVWTDINDSDPGITMLQVFAWLGETLAYRMNRVPDLLYLKFLQLLGVELTPARPAQVEISFGVKATAPATVQVPRRTQVIAETPGGGPPLVFEAERALTCLKHVRKTVLVYDGAAHTDATRADADATGYEPFGPAANAGAALLLGFDATEPFPQTEVTFYAWVDSEHGGTSPVTCGPGADRFRPATLRWQYWDGTDWAELTVLEDRTAALTRSGSIVVRTPASALVATTIAPAPEPLFWLRALVASSQYERAPRILAIRPNTMTLTQMETVEGEVLGGSNGRRDQVFALSQTPVLDGSLTLTVDQRSGAETWREVPDLYAQGPADPVFVLNRTTGEIRFGDGVHGAVPIANPDNPGANVVAASYRYGGGTSGNVAAGTLTMLRSALEGIDDATVVNVRPSYGGSDEETIDSAKLRAPASVRARERAVTTDDFELFAVRAANIARAKAFPLYHPQFPETPIPGVVTVVVVPRSDSARPVPSEGTLRTVCAELQQRRLLTTEVYVAPPTYQRVSVEVRVVVAETADQARVLREIDAALLAYFHPLTGGDAGTGWPFGGAVSFSRVFGKVLDVPGVDSVDHLFVSLDGVEQPECRDVPIAAGALVFSTAHQVSGAYAGEA</sequence>
<dbReference type="RefSeq" id="WP_012878711.1">
    <property type="nucleotide sequence ID" value="NC_013530.1"/>
</dbReference>
<evidence type="ECO:0000313" key="1">
    <source>
        <dbReference type="EMBL" id="ACZ30969.1"/>
    </source>
</evidence>
<dbReference type="OrthoDB" id="9027184at2"/>
<dbReference type="EMBL" id="CP001821">
    <property type="protein sequence ID" value="ACZ30969.1"/>
    <property type="molecule type" value="Genomic_DNA"/>
</dbReference>
<name>D1BTJ0_XYLCX</name>
<organism evidence="1 2">
    <name type="scientific">Xylanimonas cellulosilytica (strain DSM 15894 / JCM 12276 / CECT 5975 / KCTC 9989 / LMG 20990 / NBRC 107835 / XIL07)</name>
    <dbReference type="NCBI Taxonomy" id="446471"/>
    <lineage>
        <taxon>Bacteria</taxon>
        <taxon>Bacillati</taxon>
        <taxon>Actinomycetota</taxon>
        <taxon>Actinomycetes</taxon>
        <taxon>Micrococcales</taxon>
        <taxon>Promicromonosporaceae</taxon>
        <taxon>Xylanimonas</taxon>
    </lineage>
</organism>
<dbReference type="STRING" id="446471.Xcel_1950"/>
<dbReference type="InterPro" id="IPR011749">
    <property type="entry name" value="CHP02243"/>
</dbReference>
<dbReference type="KEGG" id="xce:Xcel_1950"/>
<dbReference type="HOGENOM" id="CLU_024495_0_0_11"/>
<reference evidence="1 2" key="2">
    <citation type="journal article" date="2010" name="Stand. Genomic Sci.">
        <title>Complete genome sequence of Xylanimonas cellulosilytica type strain (XIL07).</title>
        <authorList>
            <person name="Foster B."/>
            <person name="Pukall R."/>
            <person name="Abt B."/>
            <person name="Nolan M."/>
            <person name="Glavina Del Rio T."/>
            <person name="Chen F."/>
            <person name="Lucas S."/>
            <person name="Tice H."/>
            <person name="Pitluck S."/>
            <person name="Cheng J.-F."/>
            <person name="Chertkov O."/>
            <person name="Brettin T."/>
            <person name="Han C."/>
            <person name="Detter J.C."/>
            <person name="Bruce D."/>
            <person name="Goodwin L."/>
            <person name="Ivanova N."/>
            <person name="Mavromatis K."/>
            <person name="Pati A."/>
            <person name="Mikhailova N."/>
            <person name="Chen A."/>
            <person name="Palaniappan K."/>
            <person name="Land M."/>
            <person name="Hauser L."/>
            <person name="Chang Y.-J."/>
            <person name="Jeffries C.D."/>
            <person name="Chain P."/>
            <person name="Rohde M."/>
            <person name="Goeker M."/>
            <person name="Bristow J."/>
            <person name="Eisen J.A."/>
            <person name="Markowitz V."/>
            <person name="Hugenholtz P."/>
            <person name="Kyrpides N.C."/>
            <person name="Klenk H.-P."/>
            <person name="Lapidus A."/>
        </authorList>
    </citation>
    <scope>NUCLEOTIDE SEQUENCE [LARGE SCALE GENOMIC DNA]</scope>
    <source>
        <strain evidence="2">DSM 15894 / CECT 5975 / LMG 20990 / XIL07</strain>
    </source>
</reference>
<proteinExistence type="predicted"/>
<dbReference type="eggNOG" id="COG3299">
    <property type="taxonomic scope" value="Bacteria"/>
</dbReference>
<protein>
    <submittedName>
        <fullName evidence="1">Uncharacterized protein</fullName>
    </submittedName>
</protein>
<reference evidence="2" key="1">
    <citation type="submission" date="2009-11" db="EMBL/GenBank/DDBJ databases">
        <title>The complete chromosome of Xylanimonas cellulosilytica DSM 15894.</title>
        <authorList>
            <consortium name="US DOE Joint Genome Institute (JGI-PGF)"/>
            <person name="Lucas S."/>
            <person name="Copeland A."/>
            <person name="Lapidus A."/>
            <person name="Glavina del Rio T."/>
            <person name="Dalin E."/>
            <person name="Tice H."/>
            <person name="Bruce D."/>
            <person name="Goodwin L."/>
            <person name="Pitluck S."/>
            <person name="Kyrpides N."/>
            <person name="Mavromatis K."/>
            <person name="Ivanova N."/>
            <person name="Mikhailova N."/>
            <person name="Foster B."/>
            <person name="Clum A."/>
            <person name="Brettin T."/>
            <person name="Detter J.C."/>
            <person name="Han C."/>
            <person name="Larimer F."/>
            <person name="Land M."/>
            <person name="Hauser L."/>
            <person name="Markowitz V."/>
            <person name="Cheng J.F."/>
            <person name="Hugenholtz P."/>
            <person name="Woyke T."/>
            <person name="Wu D."/>
            <person name="Gehrich-Schroeter G."/>
            <person name="Schneider S."/>
            <person name="Pukall S.R."/>
            <person name="Klenk H.P."/>
            <person name="Eisen J.A."/>
        </authorList>
    </citation>
    <scope>NUCLEOTIDE SEQUENCE [LARGE SCALE GENOMIC DNA]</scope>
    <source>
        <strain evidence="2">DSM 15894 / CECT 5975 / LMG 20990 / XIL07</strain>
    </source>
</reference>
<accession>D1BTJ0</accession>
<dbReference type="Proteomes" id="UP000002255">
    <property type="component" value="Chromosome"/>
</dbReference>
<evidence type="ECO:0000313" key="2">
    <source>
        <dbReference type="Proteomes" id="UP000002255"/>
    </source>
</evidence>
<gene>
    <name evidence="1" type="ordered locus">Xcel_1950</name>
</gene>